<evidence type="ECO:0000256" key="1">
    <source>
        <dbReference type="ARBA" id="ARBA00001970"/>
    </source>
</evidence>
<protein>
    <recommendedName>
        <fullName evidence="9">Phenylacetaldoxime dehydratase</fullName>
    </recommendedName>
</protein>
<comment type="caution">
    <text evidence="7">The sequence shown here is derived from an EMBL/GenBank/DDBJ whole genome shotgun (WGS) entry which is preliminary data.</text>
</comment>
<name>A0A9P7N3C8_9HYPO</name>
<keyword evidence="4" id="KW-0408">Iron</keyword>
<feature type="compositionally biased region" description="Pro residues" evidence="6">
    <location>
        <begin position="11"/>
        <end position="21"/>
    </location>
</feature>
<keyword evidence="8" id="KW-1185">Reference proteome</keyword>
<dbReference type="Pfam" id="PF13816">
    <property type="entry name" value="Dehydratase_hem"/>
    <property type="match status" value="1"/>
</dbReference>
<dbReference type="InterPro" id="IPR025702">
    <property type="entry name" value="OXD"/>
</dbReference>
<evidence type="ECO:0000313" key="7">
    <source>
        <dbReference type="EMBL" id="KAG5989546.1"/>
    </source>
</evidence>
<feature type="region of interest" description="Disordered" evidence="6">
    <location>
        <begin position="292"/>
        <end position="314"/>
    </location>
</feature>
<dbReference type="GO" id="GO:0046872">
    <property type="term" value="F:metal ion binding"/>
    <property type="evidence" value="ECO:0007669"/>
    <property type="project" value="UniProtKB-KW"/>
</dbReference>
<dbReference type="GO" id="GO:0016829">
    <property type="term" value="F:lyase activity"/>
    <property type="evidence" value="ECO:0007669"/>
    <property type="project" value="UniProtKB-KW"/>
</dbReference>
<organism evidence="7 8">
    <name type="scientific">Claviceps pusilla</name>
    <dbReference type="NCBI Taxonomy" id="123648"/>
    <lineage>
        <taxon>Eukaryota</taxon>
        <taxon>Fungi</taxon>
        <taxon>Dikarya</taxon>
        <taxon>Ascomycota</taxon>
        <taxon>Pezizomycotina</taxon>
        <taxon>Sordariomycetes</taxon>
        <taxon>Hypocreomycetidae</taxon>
        <taxon>Hypocreales</taxon>
        <taxon>Clavicipitaceae</taxon>
        <taxon>Claviceps</taxon>
    </lineage>
</organism>
<evidence type="ECO:0000256" key="5">
    <source>
        <dbReference type="ARBA" id="ARBA00023239"/>
    </source>
</evidence>
<reference evidence="7" key="1">
    <citation type="journal article" date="2020" name="bioRxiv">
        <title>Whole genome comparisons of ergot fungi reveals the divergence and evolution of species within the genus Claviceps are the result of varying mechanisms driving genome evolution and host range expansion.</title>
        <authorList>
            <person name="Wyka S.A."/>
            <person name="Mondo S.J."/>
            <person name="Liu M."/>
            <person name="Dettman J."/>
            <person name="Nalam V."/>
            <person name="Broders K.D."/>
        </authorList>
    </citation>
    <scope>NUCLEOTIDE SEQUENCE</scope>
    <source>
        <strain evidence="7">CCC 602</strain>
    </source>
</reference>
<accession>A0A9P7N3C8</accession>
<evidence type="ECO:0000256" key="2">
    <source>
        <dbReference type="ARBA" id="ARBA00022617"/>
    </source>
</evidence>
<sequence length="401" mass="43795">MACSSRTYPLRQPPNHQPPVPRWRLVLPEGVTRIFTAYIGIQPRAPVQAQPQSVDANANVDVDVAARTALQKTSDEINAWLQTPSRHAAQAVERFRVEQGDDVEGGAVWVCYWDDEARGKRALRELDLWSVYGRCLSEEEQQVIGLWSESFSTAAARLETNYSGADYRPGVAGLPGTRTEAHRMTAYWGAARDRIPASAEDLFEGADAADTPPRSGCSSSNSAIRIVATNPDNTVHIRSGQFWHACGPDERAAYHLTLQPRLLSGLHALRAGRRATGAMGLRFLRNQPLRHLDDADGAGADSHPEHPEHPPRGETSVAAFFRSLRHLEAWASQHPAHLAIYAGAMRHAKRFGDARALRTWHEVSVLKAGDATFEYIHCVPGTGVLADTADASGVGLDASLS</sequence>
<evidence type="ECO:0000313" key="8">
    <source>
        <dbReference type="Proteomes" id="UP000748025"/>
    </source>
</evidence>
<dbReference type="EMBL" id="SRPW01002912">
    <property type="protein sequence ID" value="KAG5989546.1"/>
    <property type="molecule type" value="Genomic_DNA"/>
</dbReference>
<dbReference type="Proteomes" id="UP000748025">
    <property type="component" value="Unassembled WGS sequence"/>
</dbReference>
<evidence type="ECO:0000256" key="6">
    <source>
        <dbReference type="SAM" id="MobiDB-lite"/>
    </source>
</evidence>
<feature type="region of interest" description="Disordered" evidence="6">
    <location>
        <begin position="1"/>
        <end position="21"/>
    </location>
</feature>
<feature type="compositionally biased region" description="Basic and acidic residues" evidence="6">
    <location>
        <begin position="302"/>
        <end position="312"/>
    </location>
</feature>
<keyword evidence="2" id="KW-0349">Heme</keyword>
<dbReference type="AlphaFoldDB" id="A0A9P7N3C8"/>
<keyword evidence="3" id="KW-0479">Metal-binding</keyword>
<gene>
    <name evidence="7" type="ORF">E4U43_004480</name>
</gene>
<keyword evidence="5" id="KW-0456">Lyase</keyword>
<dbReference type="OrthoDB" id="3359285at2759"/>
<proteinExistence type="predicted"/>
<comment type="cofactor">
    <cofactor evidence="1">
        <name>heme b</name>
        <dbReference type="ChEBI" id="CHEBI:60344"/>
    </cofactor>
</comment>
<evidence type="ECO:0008006" key="9">
    <source>
        <dbReference type="Google" id="ProtNLM"/>
    </source>
</evidence>
<evidence type="ECO:0000256" key="4">
    <source>
        <dbReference type="ARBA" id="ARBA00023004"/>
    </source>
</evidence>
<evidence type="ECO:0000256" key="3">
    <source>
        <dbReference type="ARBA" id="ARBA00022723"/>
    </source>
</evidence>